<dbReference type="EMBL" id="KZ613938">
    <property type="protein sequence ID" value="PMD47344.1"/>
    <property type="molecule type" value="Genomic_DNA"/>
</dbReference>
<sequence>MLSSTWFLGCYCLLNHRTIGDGNQAKVFQLSRFGLLPSLQASLSGFRLRVEAQWQYSSVSWTQPISFHFRKRYQILHLFPMGVISRDSGLLDGGK</sequence>
<dbReference type="AlphaFoldDB" id="A0A2J6S9A7"/>
<evidence type="ECO:0000313" key="2">
    <source>
        <dbReference type="Proteomes" id="UP000235786"/>
    </source>
</evidence>
<reference evidence="1 2" key="1">
    <citation type="submission" date="2016-04" db="EMBL/GenBank/DDBJ databases">
        <title>A degradative enzymes factory behind the ericoid mycorrhizal symbiosis.</title>
        <authorList>
            <consortium name="DOE Joint Genome Institute"/>
            <person name="Martino E."/>
            <person name="Morin E."/>
            <person name="Grelet G."/>
            <person name="Kuo A."/>
            <person name="Kohler A."/>
            <person name="Daghino S."/>
            <person name="Barry K."/>
            <person name="Choi C."/>
            <person name="Cichocki N."/>
            <person name="Clum A."/>
            <person name="Copeland A."/>
            <person name="Hainaut M."/>
            <person name="Haridas S."/>
            <person name="Labutti K."/>
            <person name="Lindquist E."/>
            <person name="Lipzen A."/>
            <person name="Khouja H.-R."/>
            <person name="Murat C."/>
            <person name="Ohm R."/>
            <person name="Olson A."/>
            <person name="Spatafora J."/>
            <person name="Veneault-Fourrey C."/>
            <person name="Henrissat B."/>
            <person name="Grigoriev I."/>
            <person name="Martin F."/>
            <person name="Perotto S."/>
        </authorList>
    </citation>
    <scope>NUCLEOTIDE SEQUENCE [LARGE SCALE GENOMIC DNA]</scope>
    <source>
        <strain evidence="1 2">F</strain>
    </source>
</reference>
<protein>
    <submittedName>
        <fullName evidence="1">Uncharacterized protein</fullName>
    </submittedName>
</protein>
<name>A0A2J6S9A7_HYAVF</name>
<organism evidence="1 2">
    <name type="scientific">Hyaloscypha variabilis (strain UAMH 11265 / GT02V1 / F)</name>
    <name type="common">Meliniomyces variabilis</name>
    <dbReference type="NCBI Taxonomy" id="1149755"/>
    <lineage>
        <taxon>Eukaryota</taxon>
        <taxon>Fungi</taxon>
        <taxon>Dikarya</taxon>
        <taxon>Ascomycota</taxon>
        <taxon>Pezizomycotina</taxon>
        <taxon>Leotiomycetes</taxon>
        <taxon>Helotiales</taxon>
        <taxon>Hyaloscyphaceae</taxon>
        <taxon>Hyaloscypha</taxon>
        <taxon>Hyaloscypha variabilis</taxon>
    </lineage>
</organism>
<evidence type="ECO:0000313" key="1">
    <source>
        <dbReference type="EMBL" id="PMD47344.1"/>
    </source>
</evidence>
<proteinExistence type="predicted"/>
<gene>
    <name evidence="1" type="ORF">L207DRAFT_506350</name>
</gene>
<accession>A0A2J6S9A7</accession>
<dbReference type="Proteomes" id="UP000235786">
    <property type="component" value="Unassembled WGS sequence"/>
</dbReference>
<keyword evidence="2" id="KW-1185">Reference proteome</keyword>